<dbReference type="EMBL" id="OZ075111">
    <property type="protein sequence ID" value="CAL4887029.1"/>
    <property type="molecule type" value="Genomic_DNA"/>
</dbReference>
<protein>
    <recommendedName>
        <fullName evidence="22">Nitrate reductase</fullName>
    </recommendedName>
</protein>
<dbReference type="GO" id="GO:0006809">
    <property type="term" value="P:nitric oxide biosynthetic process"/>
    <property type="evidence" value="ECO:0007669"/>
    <property type="project" value="UniProtKB-ARBA"/>
</dbReference>
<evidence type="ECO:0008006" key="22">
    <source>
        <dbReference type="Google" id="ProtNLM"/>
    </source>
</evidence>
<keyword evidence="8" id="KW-0285">Flavoprotein</keyword>
<comment type="cofactor">
    <cofactor evidence="1">
        <name>heme</name>
        <dbReference type="ChEBI" id="CHEBI:30413"/>
    </cofactor>
</comment>
<comment type="subunit">
    <text evidence="5">Homodimer.</text>
</comment>
<dbReference type="InterPro" id="IPR014756">
    <property type="entry name" value="Ig_E-set"/>
</dbReference>
<evidence type="ECO:0000256" key="8">
    <source>
        <dbReference type="ARBA" id="ARBA00022630"/>
    </source>
</evidence>
<dbReference type="GO" id="GO:0008940">
    <property type="term" value="F:nitrate reductase activity"/>
    <property type="evidence" value="ECO:0007669"/>
    <property type="project" value="UniProtKB-ARBA"/>
</dbReference>
<feature type="binding site" evidence="16">
    <location>
        <position position="180"/>
    </location>
    <ligand>
        <name>Mo-molybdopterin</name>
        <dbReference type="ChEBI" id="CHEBI:71302"/>
    </ligand>
    <ligandPart>
        <name>Mo</name>
        <dbReference type="ChEBI" id="CHEBI:28685"/>
    </ligandPart>
</feature>
<keyword evidence="9 16" id="KW-0479">Metal-binding</keyword>
<evidence type="ECO:0000256" key="12">
    <source>
        <dbReference type="ARBA" id="ARBA00023004"/>
    </source>
</evidence>
<evidence type="ECO:0000313" key="20">
    <source>
        <dbReference type="EMBL" id="CAL4887029.1"/>
    </source>
</evidence>
<comment type="cofactor">
    <cofactor evidence="2">
        <name>FAD</name>
        <dbReference type="ChEBI" id="CHEBI:57692"/>
    </cofactor>
</comment>
<dbReference type="PANTHER" id="PTHR19372">
    <property type="entry name" value="SULFITE REDUCTASE"/>
    <property type="match status" value="1"/>
</dbReference>
<dbReference type="InterPro" id="IPR012137">
    <property type="entry name" value="Nitr_rd_NADH"/>
</dbReference>
<dbReference type="AlphaFoldDB" id="A0ABC8VAN6"/>
<dbReference type="Pfam" id="PF00174">
    <property type="entry name" value="Oxidored_molyb"/>
    <property type="match status" value="1"/>
</dbReference>
<dbReference type="GO" id="GO:0042128">
    <property type="term" value="P:nitrate assimilation"/>
    <property type="evidence" value="ECO:0007669"/>
    <property type="project" value="UniProtKB-KW"/>
</dbReference>
<keyword evidence="13" id="KW-0520">NAD</keyword>
<keyword evidence="14" id="KW-0534">Nitrate assimilation</keyword>
<dbReference type="SUPFAM" id="SSF63380">
    <property type="entry name" value="Riboflavin synthase domain-like"/>
    <property type="match status" value="1"/>
</dbReference>
<reference evidence="20 21" key="2">
    <citation type="submission" date="2024-10" db="EMBL/GenBank/DDBJ databases">
        <authorList>
            <person name="Ryan C."/>
        </authorList>
    </citation>
    <scope>NUCLEOTIDE SEQUENCE [LARGE SCALE GENOMIC DNA]</scope>
</reference>
<comment type="cofactor">
    <cofactor evidence="16">
        <name>Mo-molybdopterin</name>
        <dbReference type="ChEBI" id="CHEBI:71302"/>
    </cofactor>
    <text evidence="16">Binds 1 Mo-molybdopterin (Mo-MPT) cofactor per subunit.</text>
</comment>
<evidence type="ECO:0000256" key="15">
    <source>
        <dbReference type="ARBA" id="ARBA00023157"/>
    </source>
</evidence>
<evidence type="ECO:0000256" key="11">
    <source>
        <dbReference type="ARBA" id="ARBA00023002"/>
    </source>
</evidence>
<dbReference type="InterPro" id="IPR017927">
    <property type="entry name" value="FAD-bd_FR_type"/>
</dbReference>
<dbReference type="FunFam" id="2.60.40.650:FF:000001">
    <property type="entry name" value="Nitrate reductase"/>
    <property type="match status" value="1"/>
</dbReference>
<keyword evidence="10" id="KW-0274">FAD</keyword>
<dbReference type="Gene3D" id="2.60.40.650">
    <property type="match status" value="1"/>
</dbReference>
<sequence length="927" mass="101246">MGACVEPTHFTTSLDLGSPKLLHDAMAYPALLPADSPVRGGSDSDADEHPDHRHELSHYLRHLRPLDEPPVHDPRDAGTADAWVQRSPSLLRLTGKHPFNGEPPLPQLARHGFITPGALHYVRNHGAVPRAAAGDVWSTWTVEVSGLVRRPARLTVADLAAGDGDGDDLPALELPVTLACSSGRRKEQNAMRQTLGFNWGPGAVSTSVWRGARLRDLLLRRCGGVLDAAEGGAAGARYVCFEGADELPGGGESCGYGTSIALERALDPSMDVMLAYMQNGAPLLPDQGYPVRVIVPGCTAGRMVKWLRRIVVSADESDNYYHYRDNRFLPSHVDAKLADAEGWWYKPEYVINEMNVNSVITTPGHGDILPINATTQSAYTVKGFAYSGAGKKVTRVEVTLDGGQTWLLCALDHPEKPTKYGKYWCWCFWSVDLEVPDLLASKEIAVRAWDQSLNTQPENLTWNLMGMMTNCWFKVRISVCRPRKGEVGMAFEHPVQPGNQPGGWMPRQRKHLAEISDPAAPAPPPGILHQSTSSAATTVTDTTITTNNNAAASKKLTMSEVREHASRDSAWIVVHGGVYDCTAYLNDHPGGADSILINAGTDCTDEFDAIHSDKAKALLLPYRIGDLILTSGAGDDIPDDTTPIQDAVTVRAPAAPPVALSNPREKVRCRLVDRTELTRDARLLRFALPSPDQTLGVPVGNHLLACADIDGEPCTRAYTPTSSPDEPGHFDLLVRVYFKNEHPEFRAGGRMTQHLDALPLGSTVDIKGPLGRVEYAGRGAFLVNGEPRRRPARRLAMVAGGSGIAPIYQVIRAALRECPGDETEMHLVYACRTEEDILMRGELDQWAAEFPERLKVWYVVGEVRRPEAGWEYSVGILTEEIMREHLPEGGGSDTLALVCGPPMMIRLAVMPNLEKMKYSMSDSVIVF</sequence>
<dbReference type="InterPro" id="IPR018506">
    <property type="entry name" value="Cyt_B5_heme-BS"/>
</dbReference>
<comment type="function">
    <text evidence="3">Nitrate reductase is a key enzyme involved in the first step of nitrate assimilation in plants, fungi and bacteria.</text>
</comment>
<evidence type="ECO:0000256" key="14">
    <source>
        <dbReference type="ARBA" id="ARBA00023063"/>
    </source>
</evidence>
<dbReference type="Gene3D" id="3.10.120.10">
    <property type="entry name" value="Cytochrome b5-like heme/steroid binding domain"/>
    <property type="match status" value="1"/>
</dbReference>
<dbReference type="PROSITE" id="PS50255">
    <property type="entry name" value="CYTOCHROME_B5_2"/>
    <property type="match status" value="1"/>
</dbReference>
<evidence type="ECO:0000256" key="6">
    <source>
        <dbReference type="ARBA" id="ARBA00022505"/>
    </source>
</evidence>
<dbReference type="InterPro" id="IPR008335">
    <property type="entry name" value="Mopterin_OxRdtase_euk"/>
</dbReference>
<dbReference type="SUPFAM" id="SSF55856">
    <property type="entry name" value="Cytochrome b5-like heme/steroid binding domain"/>
    <property type="match status" value="1"/>
</dbReference>
<feature type="domain" description="Cytochrome b5 heme-binding" evidence="18">
    <location>
        <begin position="553"/>
        <end position="628"/>
    </location>
</feature>
<evidence type="ECO:0000256" key="3">
    <source>
        <dbReference type="ARBA" id="ARBA00003838"/>
    </source>
</evidence>
<dbReference type="Pfam" id="PF00970">
    <property type="entry name" value="FAD_binding_6"/>
    <property type="match status" value="1"/>
</dbReference>
<dbReference type="InterPro" id="IPR000572">
    <property type="entry name" value="OxRdtase_Mopterin-bd_dom"/>
</dbReference>
<keyword evidence="12" id="KW-0408">Iron</keyword>
<dbReference type="InterPro" id="IPR008333">
    <property type="entry name" value="Cbr1-like_FAD-bd_dom"/>
</dbReference>
<evidence type="ECO:0000259" key="18">
    <source>
        <dbReference type="PROSITE" id="PS50255"/>
    </source>
</evidence>
<dbReference type="InterPro" id="IPR001709">
    <property type="entry name" value="Flavoprot_Pyr_Nucl_cyt_Rdtase"/>
</dbReference>
<feature type="domain" description="FAD-binding FR-type" evidence="19">
    <location>
        <begin position="664"/>
        <end position="776"/>
    </location>
</feature>
<evidence type="ECO:0000256" key="10">
    <source>
        <dbReference type="ARBA" id="ARBA00022827"/>
    </source>
</evidence>
<accession>A0ABC8VAN6</accession>
<dbReference type="InterPro" id="IPR036374">
    <property type="entry name" value="OxRdtase_Mopterin-bd_sf"/>
</dbReference>
<dbReference type="PRINTS" id="PR00363">
    <property type="entry name" value="CYTOCHROMEB5"/>
</dbReference>
<evidence type="ECO:0000256" key="13">
    <source>
        <dbReference type="ARBA" id="ARBA00023027"/>
    </source>
</evidence>
<dbReference type="PROSITE" id="PS00191">
    <property type="entry name" value="CYTOCHROME_B5_1"/>
    <property type="match status" value="1"/>
</dbReference>
<dbReference type="PRINTS" id="PR00407">
    <property type="entry name" value="EUMOPTERIN"/>
</dbReference>
<dbReference type="GO" id="GO:0046872">
    <property type="term" value="F:metal ion binding"/>
    <property type="evidence" value="ECO:0007669"/>
    <property type="project" value="UniProtKB-KW"/>
</dbReference>
<dbReference type="PIRSF" id="PIRSF000233">
    <property type="entry name" value="Nitr_rd_NADH"/>
    <property type="match status" value="1"/>
</dbReference>
<evidence type="ECO:0000256" key="5">
    <source>
        <dbReference type="ARBA" id="ARBA00011738"/>
    </source>
</evidence>
<dbReference type="FunFam" id="3.90.420.10:FF:000003">
    <property type="entry name" value="Nitrate reductase"/>
    <property type="match status" value="1"/>
</dbReference>
<dbReference type="SUPFAM" id="SSF81296">
    <property type="entry name" value="E set domains"/>
    <property type="match status" value="1"/>
</dbReference>
<organism evidence="20 21">
    <name type="scientific">Urochloa decumbens</name>
    <dbReference type="NCBI Taxonomy" id="240449"/>
    <lineage>
        <taxon>Eukaryota</taxon>
        <taxon>Viridiplantae</taxon>
        <taxon>Streptophyta</taxon>
        <taxon>Embryophyta</taxon>
        <taxon>Tracheophyta</taxon>
        <taxon>Spermatophyta</taxon>
        <taxon>Magnoliopsida</taxon>
        <taxon>Liliopsida</taxon>
        <taxon>Poales</taxon>
        <taxon>Poaceae</taxon>
        <taxon>PACMAD clade</taxon>
        <taxon>Panicoideae</taxon>
        <taxon>Panicodae</taxon>
        <taxon>Paniceae</taxon>
        <taxon>Melinidinae</taxon>
        <taxon>Urochloa</taxon>
    </lineage>
</organism>
<evidence type="ECO:0000256" key="2">
    <source>
        <dbReference type="ARBA" id="ARBA00001974"/>
    </source>
</evidence>
<evidence type="ECO:0000256" key="7">
    <source>
        <dbReference type="ARBA" id="ARBA00022617"/>
    </source>
</evidence>
<keyword evidence="6 16" id="KW-0500">Molybdenum</keyword>
<dbReference type="InterPro" id="IPR017938">
    <property type="entry name" value="Riboflavin_synthase-like_b-brl"/>
</dbReference>
<evidence type="ECO:0000256" key="16">
    <source>
        <dbReference type="PIRSR" id="PIRSR000233-1"/>
    </source>
</evidence>
<dbReference type="Gene3D" id="3.90.420.10">
    <property type="entry name" value="Oxidoreductase, molybdopterin-binding domain"/>
    <property type="match status" value="1"/>
</dbReference>
<dbReference type="CDD" id="cd06183">
    <property type="entry name" value="cyt_b5_reduct_like"/>
    <property type="match status" value="1"/>
</dbReference>
<evidence type="ECO:0000256" key="17">
    <source>
        <dbReference type="SAM" id="MobiDB-lite"/>
    </source>
</evidence>
<dbReference type="Gene3D" id="2.40.30.10">
    <property type="entry name" value="Translation factors"/>
    <property type="match status" value="1"/>
</dbReference>
<evidence type="ECO:0000313" key="21">
    <source>
        <dbReference type="Proteomes" id="UP001497457"/>
    </source>
</evidence>
<dbReference type="GO" id="GO:0009416">
    <property type="term" value="P:response to light stimulus"/>
    <property type="evidence" value="ECO:0007669"/>
    <property type="project" value="UniProtKB-ARBA"/>
</dbReference>
<evidence type="ECO:0000259" key="19">
    <source>
        <dbReference type="PROSITE" id="PS51384"/>
    </source>
</evidence>
<name>A0ABC8VAN6_9POAL</name>
<reference evidence="21" key="1">
    <citation type="submission" date="2024-06" db="EMBL/GenBank/DDBJ databases">
        <authorList>
            <person name="Ryan C."/>
        </authorList>
    </citation>
    <scope>NUCLEOTIDE SEQUENCE [LARGE SCALE GENOMIC DNA]</scope>
</reference>
<keyword evidence="15" id="KW-1015">Disulfide bond</keyword>
<evidence type="ECO:0000256" key="4">
    <source>
        <dbReference type="ARBA" id="ARBA00006253"/>
    </source>
</evidence>
<feature type="region of interest" description="Disordered" evidence="17">
    <location>
        <begin position="33"/>
        <end position="53"/>
    </location>
</feature>
<gene>
    <name evidence="20" type="ORF">URODEC1_LOCUS1498</name>
</gene>
<dbReference type="SUPFAM" id="SSF56524">
    <property type="entry name" value="Oxidoreductase molybdopterin-binding domain"/>
    <property type="match status" value="1"/>
</dbReference>
<keyword evidence="11" id="KW-0560">Oxidoreductase</keyword>
<dbReference type="PRINTS" id="PR00406">
    <property type="entry name" value="CYTB5RDTASE"/>
</dbReference>
<keyword evidence="21" id="KW-1185">Reference proteome</keyword>
<dbReference type="FunFam" id="3.40.50.80:FF:000025">
    <property type="entry name" value="Nitrate reductase [NADH]"/>
    <property type="match status" value="1"/>
</dbReference>
<dbReference type="InterPro" id="IPR001199">
    <property type="entry name" value="Cyt_B5-like_heme/steroid-bd"/>
</dbReference>
<dbReference type="Pfam" id="PF03404">
    <property type="entry name" value="Mo-co_dimer"/>
    <property type="match status" value="1"/>
</dbReference>
<dbReference type="Proteomes" id="UP001497457">
    <property type="component" value="Chromosome 1b"/>
</dbReference>
<dbReference type="Pfam" id="PF00175">
    <property type="entry name" value="NAD_binding_1"/>
    <property type="match status" value="1"/>
</dbReference>
<dbReference type="PROSITE" id="PS51384">
    <property type="entry name" value="FAD_FR"/>
    <property type="match status" value="1"/>
</dbReference>
<dbReference type="SMART" id="SM01117">
    <property type="entry name" value="Cyt-b5"/>
    <property type="match status" value="1"/>
</dbReference>
<proteinExistence type="inferred from homology"/>
<dbReference type="PANTHER" id="PTHR19372:SF16">
    <property type="entry name" value="NITRATE REDUCTASE"/>
    <property type="match status" value="1"/>
</dbReference>
<keyword evidence="7" id="KW-0349">Heme</keyword>
<dbReference type="SUPFAM" id="SSF52343">
    <property type="entry name" value="Ferredoxin reductase-like, C-terminal NADP-linked domain"/>
    <property type="match status" value="1"/>
</dbReference>
<dbReference type="FunFam" id="2.40.30.10:FF:000021">
    <property type="entry name" value="NADH-cytochrome b5 reductase"/>
    <property type="match status" value="1"/>
</dbReference>
<dbReference type="FunFam" id="3.10.120.10:FF:000007">
    <property type="entry name" value="Sulfite oxidase, mitochondrial"/>
    <property type="match status" value="1"/>
</dbReference>
<dbReference type="PRINTS" id="PR00371">
    <property type="entry name" value="FPNCR"/>
</dbReference>
<dbReference type="InterPro" id="IPR039261">
    <property type="entry name" value="FNR_nucleotide-bd"/>
</dbReference>
<dbReference type="InterPro" id="IPR001433">
    <property type="entry name" value="OxRdtase_FAD/NAD-bd"/>
</dbReference>
<evidence type="ECO:0000256" key="9">
    <source>
        <dbReference type="ARBA" id="ARBA00022723"/>
    </source>
</evidence>
<dbReference type="InterPro" id="IPR036400">
    <property type="entry name" value="Cyt_B5-like_heme/steroid_sf"/>
</dbReference>
<dbReference type="Gene3D" id="3.40.50.80">
    <property type="entry name" value="Nucleotide-binding domain of ferredoxin-NADP reductase (FNR) module"/>
    <property type="match status" value="1"/>
</dbReference>
<evidence type="ECO:0000256" key="1">
    <source>
        <dbReference type="ARBA" id="ARBA00001971"/>
    </source>
</evidence>
<dbReference type="InterPro" id="IPR005066">
    <property type="entry name" value="MoCF_OxRdtse_dimer"/>
</dbReference>
<comment type="similarity">
    <text evidence="4">Belongs to the nitrate reductase family.</text>
</comment>
<dbReference type="Pfam" id="PF00173">
    <property type="entry name" value="Cyt-b5"/>
    <property type="match status" value="1"/>
</dbReference>